<evidence type="ECO:0000256" key="4">
    <source>
        <dbReference type="ARBA" id="ARBA00022692"/>
    </source>
</evidence>
<evidence type="ECO:0000256" key="3">
    <source>
        <dbReference type="ARBA" id="ARBA00022538"/>
    </source>
</evidence>
<dbReference type="PANTHER" id="PTHR11537:SF254">
    <property type="entry name" value="POTASSIUM VOLTAGE-GATED CHANNEL PROTEIN SHAB"/>
    <property type="match status" value="1"/>
</dbReference>
<feature type="domain" description="Potassium channel" evidence="15">
    <location>
        <begin position="250"/>
        <end position="306"/>
    </location>
</feature>
<evidence type="ECO:0000259" key="15">
    <source>
        <dbReference type="Pfam" id="PF07885"/>
    </source>
</evidence>
<dbReference type="InterPro" id="IPR028325">
    <property type="entry name" value="VG_K_chnl"/>
</dbReference>
<evidence type="ECO:0000256" key="7">
    <source>
        <dbReference type="ARBA" id="ARBA00022958"/>
    </source>
</evidence>
<evidence type="ECO:0000256" key="1">
    <source>
        <dbReference type="ARBA" id="ARBA00004141"/>
    </source>
</evidence>
<feature type="transmembrane region" description="Helical" evidence="13">
    <location>
        <begin position="262"/>
        <end position="279"/>
    </location>
</feature>
<evidence type="ECO:0000256" key="8">
    <source>
        <dbReference type="ARBA" id="ARBA00022989"/>
    </source>
</evidence>
<gene>
    <name evidence="16" type="ORF">INT48_005995</name>
</gene>
<dbReference type="Pfam" id="PF00520">
    <property type="entry name" value="Ion_trans"/>
    <property type="match status" value="1"/>
</dbReference>
<evidence type="ECO:0000313" key="17">
    <source>
        <dbReference type="Proteomes" id="UP000613177"/>
    </source>
</evidence>
<protein>
    <recommendedName>
        <fullName evidence="18">Ion transport domain-containing protein</fullName>
    </recommendedName>
</protein>
<keyword evidence="5" id="KW-0631">Potassium channel</keyword>
<keyword evidence="7" id="KW-0630">Potassium</keyword>
<keyword evidence="10 13" id="KW-0472">Membrane</keyword>
<sequence length="349" mass="40386">MRARDSFRSGDAEHWPNRDSFEEAEEGGFRSEEYSALYLNTTQDNVPLTRSPYRYRQNQAWVSLSALVDERRSDGRLMTNLDEDEPHTPFEATSAQDINDSLKRKLYLLMENPSSSNAAFWVNVVVSVLIVFSAIMITVETIPAFRSAESNKVWFNMEIVMVAIFSLEYILRMFAHSDSFSMLGKFFISPLTIIDFISIVPFYIEIIAKRDTTYEFRYLILRLFRLFRLFKTYKYTNTLVMTIEVMVIAFRRSRDAFSFDSIPATFWFVIVTITTTGYGDIVPATFIGKLVTFPAMVFGVLLIALPSIIMGRHFTIVWEAMRRRQHYNSSAVGGKKKKKKKSIKIFGLF</sequence>
<dbReference type="SUPFAM" id="SSF81324">
    <property type="entry name" value="Voltage-gated potassium channels"/>
    <property type="match status" value="1"/>
</dbReference>
<evidence type="ECO:0000256" key="2">
    <source>
        <dbReference type="ARBA" id="ARBA00022448"/>
    </source>
</evidence>
<keyword evidence="4 13" id="KW-0812">Transmembrane</keyword>
<dbReference type="Gene3D" id="1.10.287.70">
    <property type="match status" value="1"/>
</dbReference>
<dbReference type="PRINTS" id="PR00169">
    <property type="entry name" value="KCHANNEL"/>
</dbReference>
<feature type="transmembrane region" description="Helical" evidence="13">
    <location>
        <begin position="118"/>
        <end position="138"/>
    </location>
</feature>
<evidence type="ECO:0000256" key="11">
    <source>
        <dbReference type="ARBA" id="ARBA00023303"/>
    </source>
</evidence>
<evidence type="ECO:0000256" key="13">
    <source>
        <dbReference type="SAM" id="Phobius"/>
    </source>
</evidence>
<evidence type="ECO:0000313" key="16">
    <source>
        <dbReference type="EMBL" id="KAG2234195.1"/>
    </source>
</evidence>
<evidence type="ECO:0000256" key="10">
    <source>
        <dbReference type="ARBA" id="ARBA00023136"/>
    </source>
</evidence>
<keyword evidence="6" id="KW-0851">Voltage-gated channel</keyword>
<feature type="domain" description="Ion transport" evidence="14">
    <location>
        <begin position="120"/>
        <end position="247"/>
    </location>
</feature>
<comment type="subcellular location">
    <subcellularLocation>
        <location evidence="1">Membrane</location>
        <topology evidence="1">Multi-pass membrane protein</topology>
    </subcellularLocation>
</comment>
<feature type="transmembrane region" description="Helical" evidence="13">
    <location>
        <begin position="291"/>
        <end position="314"/>
    </location>
</feature>
<evidence type="ECO:0000256" key="9">
    <source>
        <dbReference type="ARBA" id="ARBA00023065"/>
    </source>
</evidence>
<feature type="region of interest" description="Disordered" evidence="12">
    <location>
        <begin position="1"/>
        <end position="28"/>
    </location>
</feature>
<dbReference type="Gene3D" id="1.20.120.350">
    <property type="entry name" value="Voltage-gated potassium channels. Chain C"/>
    <property type="match status" value="1"/>
</dbReference>
<dbReference type="EMBL" id="JAEPRE010000059">
    <property type="protein sequence ID" value="KAG2234195.1"/>
    <property type="molecule type" value="Genomic_DNA"/>
</dbReference>
<proteinExistence type="predicted"/>
<dbReference type="Pfam" id="PF07885">
    <property type="entry name" value="Ion_trans_2"/>
    <property type="match status" value="1"/>
</dbReference>
<feature type="transmembrane region" description="Helical" evidence="13">
    <location>
        <begin position="183"/>
        <end position="204"/>
    </location>
</feature>
<evidence type="ECO:0000259" key="14">
    <source>
        <dbReference type="Pfam" id="PF00520"/>
    </source>
</evidence>
<dbReference type="InterPro" id="IPR005821">
    <property type="entry name" value="Ion_trans_dom"/>
</dbReference>
<keyword evidence="17" id="KW-1185">Reference proteome</keyword>
<dbReference type="Proteomes" id="UP000613177">
    <property type="component" value="Unassembled WGS sequence"/>
</dbReference>
<feature type="transmembrane region" description="Helical" evidence="13">
    <location>
        <begin position="153"/>
        <end position="171"/>
    </location>
</feature>
<dbReference type="GO" id="GO:0008076">
    <property type="term" value="C:voltage-gated potassium channel complex"/>
    <property type="evidence" value="ECO:0007669"/>
    <property type="project" value="InterPro"/>
</dbReference>
<dbReference type="AlphaFoldDB" id="A0A8H7STG3"/>
<evidence type="ECO:0000256" key="6">
    <source>
        <dbReference type="ARBA" id="ARBA00022882"/>
    </source>
</evidence>
<keyword evidence="9" id="KW-0406">Ion transport</keyword>
<keyword evidence="11" id="KW-0407">Ion channel</keyword>
<evidence type="ECO:0000256" key="12">
    <source>
        <dbReference type="SAM" id="MobiDB-lite"/>
    </source>
</evidence>
<dbReference type="GO" id="GO:0001508">
    <property type="term" value="P:action potential"/>
    <property type="evidence" value="ECO:0007669"/>
    <property type="project" value="TreeGrafter"/>
</dbReference>
<keyword evidence="8 13" id="KW-1133">Transmembrane helix</keyword>
<keyword evidence="2" id="KW-0813">Transport</keyword>
<dbReference type="PANTHER" id="PTHR11537">
    <property type="entry name" value="VOLTAGE-GATED POTASSIUM CHANNEL"/>
    <property type="match status" value="1"/>
</dbReference>
<dbReference type="InterPro" id="IPR013099">
    <property type="entry name" value="K_chnl_dom"/>
</dbReference>
<keyword evidence="3" id="KW-0633">Potassium transport</keyword>
<name>A0A8H7STG3_9FUNG</name>
<comment type="caution">
    <text evidence="16">The sequence shown here is derived from an EMBL/GenBank/DDBJ whole genome shotgun (WGS) entry which is preliminary data.</text>
</comment>
<organism evidence="16 17">
    <name type="scientific">Thamnidium elegans</name>
    <dbReference type="NCBI Taxonomy" id="101142"/>
    <lineage>
        <taxon>Eukaryota</taxon>
        <taxon>Fungi</taxon>
        <taxon>Fungi incertae sedis</taxon>
        <taxon>Mucoromycota</taxon>
        <taxon>Mucoromycotina</taxon>
        <taxon>Mucoromycetes</taxon>
        <taxon>Mucorales</taxon>
        <taxon>Mucorineae</taxon>
        <taxon>Mucoraceae</taxon>
        <taxon>Thamnidium</taxon>
    </lineage>
</organism>
<evidence type="ECO:0008006" key="18">
    <source>
        <dbReference type="Google" id="ProtNLM"/>
    </source>
</evidence>
<dbReference type="InterPro" id="IPR027359">
    <property type="entry name" value="Volt_channel_dom_sf"/>
</dbReference>
<dbReference type="GO" id="GO:0005249">
    <property type="term" value="F:voltage-gated potassium channel activity"/>
    <property type="evidence" value="ECO:0007669"/>
    <property type="project" value="InterPro"/>
</dbReference>
<reference evidence="16" key="1">
    <citation type="submission" date="2021-01" db="EMBL/GenBank/DDBJ databases">
        <title>Metabolic potential, ecology and presence of endohyphal bacteria is reflected in genomic diversity of Mucoromycotina.</title>
        <authorList>
            <person name="Muszewska A."/>
            <person name="Okrasinska A."/>
            <person name="Steczkiewicz K."/>
            <person name="Drgas O."/>
            <person name="Orlowska M."/>
            <person name="Perlinska-Lenart U."/>
            <person name="Aleksandrzak-Piekarczyk T."/>
            <person name="Szatraj K."/>
            <person name="Zielenkiewicz U."/>
            <person name="Pilsyk S."/>
            <person name="Malc E."/>
            <person name="Mieczkowski P."/>
            <person name="Kruszewska J.S."/>
            <person name="Biernat P."/>
            <person name="Pawlowska J."/>
        </authorList>
    </citation>
    <scope>NUCLEOTIDE SEQUENCE</scope>
    <source>
        <strain evidence="16">WA0000018081</strain>
    </source>
</reference>
<evidence type="ECO:0000256" key="5">
    <source>
        <dbReference type="ARBA" id="ARBA00022826"/>
    </source>
</evidence>
<accession>A0A8H7STG3</accession>